<sequence length="66" mass="7539">MAPRSKFSPPNSILPQQFIKRKTNPQKEATTPAAQGYPVMTSTILHWQCPSCNLRMQFPTLQRLPQ</sequence>
<feature type="region of interest" description="Disordered" evidence="1">
    <location>
        <begin position="1"/>
        <end position="35"/>
    </location>
</feature>
<accession>A0A8J5SZJ0</accession>
<keyword evidence="3" id="KW-1185">Reference proteome</keyword>
<comment type="caution">
    <text evidence="2">The sequence shown here is derived from an EMBL/GenBank/DDBJ whole genome shotgun (WGS) entry which is preliminary data.</text>
</comment>
<reference evidence="2" key="2">
    <citation type="submission" date="2021-02" db="EMBL/GenBank/DDBJ databases">
        <authorList>
            <person name="Kimball J.A."/>
            <person name="Haas M.W."/>
            <person name="Macchietto M."/>
            <person name="Kono T."/>
            <person name="Duquette J."/>
            <person name="Shao M."/>
        </authorList>
    </citation>
    <scope>NUCLEOTIDE SEQUENCE</scope>
    <source>
        <tissue evidence="2">Fresh leaf tissue</tissue>
    </source>
</reference>
<organism evidence="2 3">
    <name type="scientific">Zizania palustris</name>
    <name type="common">Northern wild rice</name>
    <dbReference type="NCBI Taxonomy" id="103762"/>
    <lineage>
        <taxon>Eukaryota</taxon>
        <taxon>Viridiplantae</taxon>
        <taxon>Streptophyta</taxon>
        <taxon>Embryophyta</taxon>
        <taxon>Tracheophyta</taxon>
        <taxon>Spermatophyta</taxon>
        <taxon>Magnoliopsida</taxon>
        <taxon>Liliopsida</taxon>
        <taxon>Poales</taxon>
        <taxon>Poaceae</taxon>
        <taxon>BOP clade</taxon>
        <taxon>Oryzoideae</taxon>
        <taxon>Oryzeae</taxon>
        <taxon>Zizaniinae</taxon>
        <taxon>Zizania</taxon>
    </lineage>
</organism>
<evidence type="ECO:0000313" key="3">
    <source>
        <dbReference type="Proteomes" id="UP000729402"/>
    </source>
</evidence>
<protein>
    <submittedName>
        <fullName evidence="2">Uncharacterized protein</fullName>
    </submittedName>
</protein>
<evidence type="ECO:0000313" key="2">
    <source>
        <dbReference type="EMBL" id="KAG8065199.1"/>
    </source>
</evidence>
<gene>
    <name evidence="2" type="ORF">GUJ93_ZPchr0004g39026</name>
</gene>
<dbReference type="EMBL" id="JAAALK010000285">
    <property type="protein sequence ID" value="KAG8065199.1"/>
    <property type="molecule type" value="Genomic_DNA"/>
</dbReference>
<evidence type="ECO:0000256" key="1">
    <source>
        <dbReference type="SAM" id="MobiDB-lite"/>
    </source>
</evidence>
<dbReference type="Proteomes" id="UP000729402">
    <property type="component" value="Unassembled WGS sequence"/>
</dbReference>
<proteinExistence type="predicted"/>
<dbReference type="AlphaFoldDB" id="A0A8J5SZJ0"/>
<reference evidence="2" key="1">
    <citation type="journal article" date="2021" name="bioRxiv">
        <title>Whole Genome Assembly and Annotation of Northern Wild Rice, Zizania palustris L., Supports a Whole Genome Duplication in the Zizania Genus.</title>
        <authorList>
            <person name="Haas M."/>
            <person name="Kono T."/>
            <person name="Macchietto M."/>
            <person name="Millas R."/>
            <person name="McGilp L."/>
            <person name="Shao M."/>
            <person name="Duquette J."/>
            <person name="Hirsch C.N."/>
            <person name="Kimball J."/>
        </authorList>
    </citation>
    <scope>NUCLEOTIDE SEQUENCE</scope>
    <source>
        <tissue evidence="2">Fresh leaf tissue</tissue>
    </source>
</reference>
<name>A0A8J5SZJ0_ZIZPA</name>